<name>A0A820TX37_9BILA</name>
<evidence type="ECO:0000313" key="3">
    <source>
        <dbReference type="Proteomes" id="UP000663866"/>
    </source>
</evidence>
<feature type="region of interest" description="Disordered" evidence="1">
    <location>
        <begin position="1"/>
        <end position="84"/>
    </location>
</feature>
<organism evidence="2 3">
    <name type="scientific">Rotaria magnacalcarata</name>
    <dbReference type="NCBI Taxonomy" id="392030"/>
    <lineage>
        <taxon>Eukaryota</taxon>
        <taxon>Metazoa</taxon>
        <taxon>Spiralia</taxon>
        <taxon>Gnathifera</taxon>
        <taxon>Rotifera</taxon>
        <taxon>Eurotatoria</taxon>
        <taxon>Bdelloidea</taxon>
        <taxon>Philodinida</taxon>
        <taxon>Philodinidae</taxon>
        <taxon>Rotaria</taxon>
    </lineage>
</organism>
<evidence type="ECO:0000256" key="1">
    <source>
        <dbReference type="SAM" id="MobiDB-lite"/>
    </source>
</evidence>
<dbReference type="Proteomes" id="UP000663866">
    <property type="component" value="Unassembled WGS sequence"/>
</dbReference>
<reference evidence="2" key="1">
    <citation type="submission" date="2021-02" db="EMBL/GenBank/DDBJ databases">
        <authorList>
            <person name="Nowell W R."/>
        </authorList>
    </citation>
    <scope>NUCLEOTIDE SEQUENCE</scope>
</reference>
<feature type="compositionally biased region" description="Polar residues" evidence="1">
    <location>
        <begin position="59"/>
        <end position="75"/>
    </location>
</feature>
<keyword evidence="3" id="KW-1185">Reference proteome</keyword>
<feature type="compositionally biased region" description="Polar residues" evidence="1">
    <location>
        <begin position="30"/>
        <end position="53"/>
    </location>
</feature>
<dbReference type="AlphaFoldDB" id="A0A820TX37"/>
<proteinExistence type="predicted"/>
<protein>
    <submittedName>
        <fullName evidence="2">Uncharacterized protein</fullName>
    </submittedName>
</protein>
<accession>A0A820TX37</accession>
<evidence type="ECO:0000313" key="2">
    <source>
        <dbReference type="EMBL" id="CAF4472778.1"/>
    </source>
</evidence>
<dbReference type="EMBL" id="CAJOBG010049333">
    <property type="protein sequence ID" value="CAF4472778.1"/>
    <property type="molecule type" value="Genomic_DNA"/>
</dbReference>
<feature type="region of interest" description="Disordered" evidence="1">
    <location>
        <begin position="152"/>
        <end position="172"/>
    </location>
</feature>
<gene>
    <name evidence="2" type="ORF">OVN521_LOCUS39125</name>
</gene>
<sequence length="172" mass="19499">MNRRSTNIDREPSKSRRMEFSVRDGPKWHQASSESTALKAVSSSGPRRSSKLNTPRPGTPSNPTNSKLAQQFSTYDNDDGRSSRACQDVEDEECFNQLRVELTSELGMTSPGWDASLSEHVLKNLRGTEVPFSEKELQENLTMLEIKLRETETVQRSQTDDDLSVHEEIRNL</sequence>
<feature type="compositionally biased region" description="Basic and acidic residues" evidence="1">
    <location>
        <begin position="163"/>
        <end position="172"/>
    </location>
</feature>
<feature type="compositionally biased region" description="Basic and acidic residues" evidence="1">
    <location>
        <begin position="1"/>
        <end position="27"/>
    </location>
</feature>
<comment type="caution">
    <text evidence="2">The sequence shown here is derived from an EMBL/GenBank/DDBJ whole genome shotgun (WGS) entry which is preliminary data.</text>
</comment>